<protein>
    <recommendedName>
        <fullName evidence="6">Dipeptidyl-peptidase</fullName>
        <ecNumber evidence="6">3.4.14.-</ecNumber>
    </recommendedName>
</protein>
<dbReference type="SUPFAM" id="SSF50494">
    <property type="entry name" value="Trypsin-like serine proteases"/>
    <property type="match status" value="1"/>
</dbReference>
<dbReference type="Pfam" id="PF10459">
    <property type="entry name" value="Peptidase_S46"/>
    <property type="match status" value="1"/>
</dbReference>
<dbReference type="OrthoDB" id="9805367at2"/>
<proteinExistence type="inferred from homology"/>
<dbReference type="GO" id="GO:0008239">
    <property type="term" value="F:dipeptidyl-peptidase activity"/>
    <property type="evidence" value="ECO:0007669"/>
    <property type="project" value="UniProtKB-UniRule"/>
</dbReference>
<dbReference type="GO" id="GO:0043171">
    <property type="term" value="P:peptide catabolic process"/>
    <property type="evidence" value="ECO:0007669"/>
    <property type="project" value="UniProtKB-UniRule"/>
</dbReference>
<dbReference type="GO" id="GO:0070009">
    <property type="term" value="F:serine-type aminopeptidase activity"/>
    <property type="evidence" value="ECO:0007669"/>
    <property type="project" value="UniProtKB-UniRule"/>
</dbReference>
<dbReference type="HOGENOM" id="CLU_013776_0_0_0"/>
<keyword evidence="3 6" id="KW-0645">Protease</keyword>
<accession>Q02D16</accession>
<dbReference type="KEGG" id="sus:Acid_0034"/>
<dbReference type="AlphaFoldDB" id="Q02D16"/>
<evidence type="ECO:0000256" key="2">
    <source>
        <dbReference type="ARBA" id="ARBA00022438"/>
    </source>
</evidence>
<dbReference type="eggNOG" id="COG0265">
    <property type="taxonomic scope" value="Bacteria"/>
</dbReference>
<dbReference type="InParanoid" id="Q02D16"/>
<gene>
    <name evidence="7" type="ordered locus">Acid_0034</name>
</gene>
<evidence type="ECO:0000256" key="3">
    <source>
        <dbReference type="ARBA" id="ARBA00022670"/>
    </source>
</evidence>
<name>Q02D16_SOLUE</name>
<dbReference type="InterPro" id="IPR019500">
    <property type="entry name" value="Pep_S46"/>
</dbReference>
<dbReference type="EMBL" id="CP000473">
    <property type="protein sequence ID" value="ABJ81050.1"/>
    <property type="molecule type" value="Genomic_DNA"/>
</dbReference>
<evidence type="ECO:0000256" key="5">
    <source>
        <dbReference type="ARBA" id="ARBA00022801"/>
    </source>
</evidence>
<dbReference type="EC" id="3.4.14.-" evidence="6"/>
<comment type="similarity">
    <text evidence="1 6">Belongs to the peptidase S46 family.</text>
</comment>
<keyword evidence="6" id="KW-0720">Serine protease</keyword>
<dbReference type="STRING" id="234267.Acid_0034"/>
<evidence type="ECO:0000256" key="4">
    <source>
        <dbReference type="ARBA" id="ARBA00022729"/>
    </source>
</evidence>
<dbReference type="InterPro" id="IPR009003">
    <property type="entry name" value="Peptidase_S1_PA"/>
</dbReference>
<comment type="function">
    <text evidence="6">Catalyzes the removal of dipeptides from the N-terminus of oligopeptides.</text>
</comment>
<dbReference type="GO" id="GO:0006508">
    <property type="term" value="P:proteolysis"/>
    <property type="evidence" value="ECO:0007669"/>
    <property type="project" value="UniProtKB-KW"/>
</dbReference>
<evidence type="ECO:0000256" key="1">
    <source>
        <dbReference type="ARBA" id="ARBA00010491"/>
    </source>
</evidence>
<evidence type="ECO:0000313" key="7">
    <source>
        <dbReference type="EMBL" id="ABJ81050.1"/>
    </source>
</evidence>
<keyword evidence="5 6" id="KW-0378">Hydrolase</keyword>
<evidence type="ECO:0000256" key="6">
    <source>
        <dbReference type="RuleBase" id="RU366067"/>
    </source>
</evidence>
<keyword evidence="2 6" id="KW-0031">Aminopeptidase</keyword>
<dbReference type="PANTHER" id="PTHR38469:SF1">
    <property type="entry name" value="PERIPLASMIC PEPTIDASE SUBFAMILY S1B"/>
    <property type="match status" value="1"/>
</dbReference>
<reference evidence="7" key="1">
    <citation type="submission" date="2006-10" db="EMBL/GenBank/DDBJ databases">
        <title>Complete sequence of Solibacter usitatus Ellin6076.</title>
        <authorList>
            <consortium name="US DOE Joint Genome Institute"/>
            <person name="Copeland A."/>
            <person name="Lucas S."/>
            <person name="Lapidus A."/>
            <person name="Barry K."/>
            <person name="Detter J.C."/>
            <person name="Glavina del Rio T."/>
            <person name="Hammon N."/>
            <person name="Israni S."/>
            <person name="Dalin E."/>
            <person name="Tice H."/>
            <person name="Pitluck S."/>
            <person name="Thompson L.S."/>
            <person name="Brettin T."/>
            <person name="Bruce D."/>
            <person name="Han C."/>
            <person name="Tapia R."/>
            <person name="Gilna P."/>
            <person name="Schmutz J."/>
            <person name="Larimer F."/>
            <person name="Land M."/>
            <person name="Hauser L."/>
            <person name="Kyrpides N."/>
            <person name="Mikhailova N."/>
            <person name="Janssen P.H."/>
            <person name="Kuske C.R."/>
            <person name="Richardson P."/>
        </authorList>
    </citation>
    <scope>NUCLEOTIDE SEQUENCE</scope>
    <source>
        <strain evidence="7">Ellin6076</strain>
    </source>
</reference>
<organism evidence="7">
    <name type="scientific">Solibacter usitatus (strain Ellin6076)</name>
    <dbReference type="NCBI Taxonomy" id="234267"/>
    <lineage>
        <taxon>Bacteria</taxon>
        <taxon>Pseudomonadati</taxon>
        <taxon>Acidobacteriota</taxon>
        <taxon>Terriglobia</taxon>
        <taxon>Bryobacterales</taxon>
        <taxon>Solibacteraceae</taxon>
        <taxon>Candidatus Solibacter</taxon>
    </lineage>
</organism>
<sequence>MTFTLSINENQPVVSLKSFLISCLFVLPGIAGEGLWPYNQVPTATIKQKHAFDVEPAFLDHLRLSSVKIGAGSGAFVSPTGLLLTTRQIAGDCLAAQSSTAHDYFRDGFQAASPAAELPCPGLAASVLVKIDDVTESVKAAGTTLALRNAAIAKAEKDCTAKSGNVCTVVRFFSGGRYDLYQYRRYSELHLVFAPEYAIAFFGRERDSSSYLRYGLNVAFLRAYEKGAPAATPDFLKWSADGVKDGDLVFLAGNPGPTGRLSTSAQLTFLRDTALPLSLTRLQPRLQQLNAFAAANEVNLRAAQATLSSLLTAYKSDAGKLIGLRDDRLVTRKTAFEGKIRRAVEGNAKLGAEAGKVWDEIAAAYRKWHPFEKPYQILEASAAPGCRLFHTARQIVRGEALDDSGDPVNEAIETMMLAQYLGELQALGEKEVPLKSILAGATPQAAAERIVKASLLKDAAGRTRVAANRDAALKSTDGVIALASSIDPAALRLRKQHDEIIGALEVTSQEKIAGFRLKLFGAADYPDGTSTPRLEYGVVKGYIDRAAVPQPYGSTFSGLYYRKDNDGVWQLPQRWLDARSALNPVTLLDFVSTADIGGGDYGSPAVNLRGELVGLTFDGNLESLPNTYLYSDEQARAVHVDVRGIVEALTQVYKAGALLKELAAPQPSGSDPSPVH</sequence>
<keyword evidence="4" id="KW-0732">Signal</keyword>
<dbReference type="PANTHER" id="PTHR38469">
    <property type="entry name" value="PERIPLASMIC PEPTIDASE SUBFAMILY S1B"/>
    <property type="match status" value="1"/>
</dbReference>